<feature type="transmembrane region" description="Helical" evidence="1">
    <location>
        <begin position="113"/>
        <end position="135"/>
    </location>
</feature>
<feature type="transmembrane region" description="Helical" evidence="1">
    <location>
        <begin position="12"/>
        <end position="30"/>
    </location>
</feature>
<evidence type="ECO:0000313" key="3">
    <source>
        <dbReference type="Proteomes" id="UP000017746"/>
    </source>
</evidence>
<feature type="transmembrane region" description="Helical" evidence="1">
    <location>
        <begin position="147"/>
        <end position="167"/>
    </location>
</feature>
<evidence type="ECO:0000256" key="1">
    <source>
        <dbReference type="SAM" id="Phobius"/>
    </source>
</evidence>
<keyword evidence="3" id="KW-1185">Reference proteome</keyword>
<dbReference type="STRING" id="1246995.AFR_16490"/>
<dbReference type="Proteomes" id="UP000017746">
    <property type="component" value="Chromosome"/>
</dbReference>
<keyword evidence="1" id="KW-0812">Transmembrane</keyword>
<proteinExistence type="predicted"/>
<dbReference type="AlphaFoldDB" id="U5W0V8"/>
<reference evidence="2 3" key="1">
    <citation type="journal article" date="2014" name="J. Biotechnol.">
        <title>Complete genome sequence of the actinobacterium Actinoplanes friuliensis HAG 010964, producer of the lipopeptide antibiotic friulimycin.</title>
        <authorList>
            <person name="Ruckert C."/>
            <person name="Szczepanowski R."/>
            <person name="Albersmeier A."/>
            <person name="Goesmann A."/>
            <person name="Fischer N."/>
            <person name="Steinkamper A."/>
            <person name="Puhler A."/>
            <person name="Biener R."/>
            <person name="Schwartz D."/>
            <person name="Kalinowski J."/>
        </authorList>
    </citation>
    <scope>NUCLEOTIDE SEQUENCE [LARGE SCALE GENOMIC DNA]</scope>
    <source>
        <strain evidence="2 3">DSM 7358</strain>
    </source>
</reference>
<keyword evidence="1" id="KW-0472">Membrane</keyword>
<gene>
    <name evidence="2" type="ORF">AFR_16490</name>
</gene>
<feature type="transmembrane region" description="Helical" evidence="1">
    <location>
        <begin position="70"/>
        <end position="93"/>
    </location>
</feature>
<feature type="transmembrane region" description="Helical" evidence="1">
    <location>
        <begin position="204"/>
        <end position="225"/>
    </location>
</feature>
<name>U5W0V8_9ACTN</name>
<feature type="transmembrane region" description="Helical" evidence="1">
    <location>
        <begin position="179"/>
        <end position="197"/>
    </location>
</feature>
<feature type="transmembrane region" description="Helical" evidence="1">
    <location>
        <begin position="42"/>
        <end position="63"/>
    </location>
</feature>
<sequence length="235" mass="24108">MGRLSVTTPVRWTGLLVTVLAAAIAGVLALPESSSDRSADTVYPLMMLPALVTIGVAGLVAACRPTAAGVAAVIGGVNGLQVTGIAVVASHDWRNFAGVDYSSWERGYAGSRLALLIAVLGTGVIVASAVLYRHATCRNQRLRSQPVALVAGAAVAILLPALLRANLHLSGLPAIGQFALWWSLPWAAGVVAVGAAPTRGLRRAALASVVVSVALTLVCVALEPFHGFGLRLPEQ</sequence>
<dbReference type="RefSeq" id="WP_023361655.1">
    <property type="nucleotide sequence ID" value="NC_022657.1"/>
</dbReference>
<dbReference type="HOGENOM" id="CLU_1113990_0_0_11"/>
<keyword evidence="1" id="KW-1133">Transmembrane helix</keyword>
<dbReference type="KEGG" id="afs:AFR_16490"/>
<protein>
    <submittedName>
        <fullName evidence="2">Uncharacterized protein</fullName>
    </submittedName>
</protein>
<dbReference type="EMBL" id="CP006272">
    <property type="protein sequence ID" value="AGZ41580.1"/>
    <property type="molecule type" value="Genomic_DNA"/>
</dbReference>
<organism evidence="2 3">
    <name type="scientific">Actinoplanes friuliensis DSM 7358</name>
    <dbReference type="NCBI Taxonomy" id="1246995"/>
    <lineage>
        <taxon>Bacteria</taxon>
        <taxon>Bacillati</taxon>
        <taxon>Actinomycetota</taxon>
        <taxon>Actinomycetes</taxon>
        <taxon>Micromonosporales</taxon>
        <taxon>Micromonosporaceae</taxon>
        <taxon>Actinoplanes</taxon>
    </lineage>
</organism>
<dbReference type="PATRIC" id="fig|1246995.3.peg.3344"/>
<evidence type="ECO:0000313" key="2">
    <source>
        <dbReference type="EMBL" id="AGZ41580.1"/>
    </source>
</evidence>
<accession>U5W0V8</accession>